<evidence type="ECO:0000313" key="8">
    <source>
        <dbReference type="EMBL" id="SFG85061.1"/>
    </source>
</evidence>
<dbReference type="STRING" id="269670.SAMN02982927_02976"/>
<organism evidence="8 9">
    <name type="scientific">Sporolactobacillus nakayamae</name>
    <dbReference type="NCBI Taxonomy" id="269670"/>
    <lineage>
        <taxon>Bacteria</taxon>
        <taxon>Bacillati</taxon>
        <taxon>Bacillota</taxon>
        <taxon>Bacilli</taxon>
        <taxon>Bacillales</taxon>
        <taxon>Sporolactobacillaceae</taxon>
        <taxon>Sporolactobacillus</taxon>
    </lineage>
</organism>
<dbReference type="InterPro" id="IPR050890">
    <property type="entry name" value="PTS_EIIA_component"/>
</dbReference>
<dbReference type="Gene3D" id="2.70.70.10">
    <property type="entry name" value="Glucose Permease (Domain IIA)"/>
    <property type="match status" value="1"/>
</dbReference>
<evidence type="ECO:0000256" key="3">
    <source>
        <dbReference type="ARBA" id="ARBA00022597"/>
    </source>
</evidence>
<name>A0A1I2VD34_9BACL</name>
<dbReference type="RefSeq" id="WP_093674312.1">
    <property type="nucleotide sequence ID" value="NZ_FOOY01000025.1"/>
</dbReference>
<accession>A0A1I2VD34</accession>
<dbReference type="NCBIfam" id="TIGR00830">
    <property type="entry name" value="PTBA"/>
    <property type="match status" value="1"/>
</dbReference>
<evidence type="ECO:0000256" key="5">
    <source>
        <dbReference type="ARBA" id="ARBA00022683"/>
    </source>
</evidence>
<dbReference type="FunFam" id="2.70.70.10:FF:000001">
    <property type="entry name" value="PTS system glucose-specific IIA component"/>
    <property type="match status" value="1"/>
</dbReference>
<dbReference type="EMBL" id="FOOY01000025">
    <property type="protein sequence ID" value="SFG85061.1"/>
    <property type="molecule type" value="Genomic_DNA"/>
</dbReference>
<dbReference type="SUPFAM" id="SSF51261">
    <property type="entry name" value="Duplicated hybrid motif"/>
    <property type="match status" value="1"/>
</dbReference>
<dbReference type="Proteomes" id="UP000198752">
    <property type="component" value="Unassembled WGS sequence"/>
</dbReference>
<dbReference type="AlphaFoldDB" id="A0A1I2VD34"/>
<keyword evidence="9" id="KW-1185">Reference proteome</keyword>
<dbReference type="PANTHER" id="PTHR45008">
    <property type="entry name" value="PTS SYSTEM GLUCOSE-SPECIFIC EIIA COMPONENT"/>
    <property type="match status" value="1"/>
</dbReference>
<sequence>MGFLKNLFQKSDLNANQSEPSKEEIAAAGEFYMPLKGKIVPITEVPDPVFSQKMMGDGFAIIPENDVVRSPVDGKITNIFPTKHAISLESNEGREILIHVGLETVSLKGEGFTVLTKDGSNVKKGDKLLQVDFPGIAGKVPSTITSVVITNLGNGEHVVIENNKVSIVS</sequence>
<reference evidence="9" key="1">
    <citation type="submission" date="2016-10" db="EMBL/GenBank/DDBJ databases">
        <authorList>
            <person name="Varghese N."/>
            <person name="Submissions S."/>
        </authorList>
    </citation>
    <scope>NUCLEOTIDE SEQUENCE [LARGE SCALE GENOMIC DNA]</scope>
    <source>
        <strain evidence="9">ATCC 700379</strain>
    </source>
</reference>
<evidence type="ECO:0000256" key="4">
    <source>
        <dbReference type="ARBA" id="ARBA00022679"/>
    </source>
</evidence>
<evidence type="ECO:0000256" key="1">
    <source>
        <dbReference type="ARBA" id="ARBA00004496"/>
    </source>
</evidence>
<proteinExistence type="predicted"/>
<dbReference type="InterPro" id="IPR011055">
    <property type="entry name" value="Dup_hybrid_motif"/>
</dbReference>
<keyword evidence="2" id="KW-0813">Transport</keyword>
<gene>
    <name evidence="8" type="ORF">SAMN02982927_02976</name>
</gene>
<dbReference type="GO" id="GO:0009401">
    <property type="term" value="P:phosphoenolpyruvate-dependent sugar phosphotransferase system"/>
    <property type="evidence" value="ECO:0007669"/>
    <property type="project" value="UniProtKB-KW"/>
</dbReference>
<evidence type="ECO:0000313" key="9">
    <source>
        <dbReference type="Proteomes" id="UP000198752"/>
    </source>
</evidence>
<dbReference type="GO" id="GO:0005737">
    <property type="term" value="C:cytoplasm"/>
    <property type="evidence" value="ECO:0007669"/>
    <property type="project" value="UniProtKB-SubCell"/>
</dbReference>
<keyword evidence="4" id="KW-0808">Transferase</keyword>
<dbReference type="PROSITE" id="PS00371">
    <property type="entry name" value="PTS_EIIA_TYPE_1_HIS"/>
    <property type="match status" value="1"/>
</dbReference>
<dbReference type="PROSITE" id="PS51093">
    <property type="entry name" value="PTS_EIIA_TYPE_1"/>
    <property type="match status" value="1"/>
</dbReference>
<evidence type="ECO:0000259" key="7">
    <source>
        <dbReference type="PROSITE" id="PS51093"/>
    </source>
</evidence>
<dbReference type="GO" id="GO:0016301">
    <property type="term" value="F:kinase activity"/>
    <property type="evidence" value="ECO:0007669"/>
    <property type="project" value="UniProtKB-KW"/>
</dbReference>
<comment type="subcellular location">
    <subcellularLocation>
        <location evidence="1">Cytoplasm</location>
    </subcellularLocation>
</comment>
<dbReference type="Pfam" id="PF00358">
    <property type="entry name" value="PTS_EIIA_1"/>
    <property type="match status" value="1"/>
</dbReference>
<keyword evidence="3" id="KW-0762">Sugar transport</keyword>
<evidence type="ECO:0000256" key="6">
    <source>
        <dbReference type="ARBA" id="ARBA00022777"/>
    </source>
</evidence>
<keyword evidence="5" id="KW-0598">Phosphotransferase system</keyword>
<keyword evidence="6" id="KW-0418">Kinase</keyword>
<feature type="domain" description="PTS EIIA type-1" evidence="7">
    <location>
        <begin position="47"/>
        <end position="151"/>
    </location>
</feature>
<evidence type="ECO:0000256" key="2">
    <source>
        <dbReference type="ARBA" id="ARBA00022448"/>
    </source>
</evidence>
<dbReference type="InterPro" id="IPR001127">
    <property type="entry name" value="PTS_EIIA_1_perm"/>
</dbReference>
<dbReference type="PANTHER" id="PTHR45008:SF1">
    <property type="entry name" value="PTS SYSTEM GLUCOSE-SPECIFIC EIIA COMPONENT"/>
    <property type="match status" value="1"/>
</dbReference>
<protein>
    <submittedName>
        <fullName evidence="8">PTS system, glucose subfamily, IIA component</fullName>
    </submittedName>
</protein>
<dbReference type="OrthoDB" id="92465at2"/>